<evidence type="ECO:0000256" key="1">
    <source>
        <dbReference type="SAM" id="Coils"/>
    </source>
</evidence>
<dbReference type="Proteomes" id="UP000000641">
    <property type="component" value="Chromosome"/>
</dbReference>
<feature type="transmembrane region" description="Helical" evidence="2">
    <location>
        <begin position="360"/>
        <end position="379"/>
    </location>
</feature>
<dbReference type="AlphaFoldDB" id="A1RXT8"/>
<accession>A1RXT8</accession>
<dbReference type="KEGG" id="tpe:Tpen_0614"/>
<dbReference type="EMBL" id="CP000505">
    <property type="protein sequence ID" value="ABL78018.1"/>
    <property type="molecule type" value="Genomic_DNA"/>
</dbReference>
<dbReference type="eggNOG" id="arCOG00368">
    <property type="taxonomic scope" value="Archaea"/>
</dbReference>
<reference evidence="4" key="1">
    <citation type="journal article" date="2008" name="J. Bacteriol.">
        <title>Genome sequence of Thermofilum pendens reveals an exceptional loss of biosynthetic pathways without genome reduction.</title>
        <authorList>
            <person name="Anderson I."/>
            <person name="Rodriguez J."/>
            <person name="Susanti D."/>
            <person name="Porat I."/>
            <person name="Reich C."/>
            <person name="Ulrich L.E."/>
            <person name="Elkins J.G."/>
            <person name="Mavromatis K."/>
            <person name="Lykidis A."/>
            <person name="Kim E."/>
            <person name="Thompson L.S."/>
            <person name="Nolan M."/>
            <person name="Land M."/>
            <person name="Copeland A."/>
            <person name="Lapidus A."/>
            <person name="Lucas S."/>
            <person name="Detter C."/>
            <person name="Zhulin I.B."/>
            <person name="Olsen G.J."/>
            <person name="Whitman W."/>
            <person name="Mukhopadhyay B."/>
            <person name="Bristow J."/>
            <person name="Kyrpides N."/>
        </authorList>
    </citation>
    <scope>NUCLEOTIDE SEQUENCE [LARGE SCALE GENOMIC DNA]</scope>
    <source>
        <strain evidence="4">DSM 2475 / Hrk 5</strain>
    </source>
</reference>
<keyword evidence="2" id="KW-0472">Membrane</keyword>
<organism evidence="3 4">
    <name type="scientific">Thermofilum pendens (strain DSM 2475 / Hrk 5)</name>
    <dbReference type="NCBI Taxonomy" id="368408"/>
    <lineage>
        <taxon>Archaea</taxon>
        <taxon>Thermoproteota</taxon>
        <taxon>Thermoprotei</taxon>
        <taxon>Thermofilales</taxon>
        <taxon>Thermofilaceae</taxon>
        <taxon>Thermofilum</taxon>
    </lineage>
</organism>
<keyword evidence="1" id="KW-0175">Coiled coil</keyword>
<proteinExistence type="predicted"/>
<evidence type="ECO:0000313" key="3">
    <source>
        <dbReference type="EMBL" id="ABL78018.1"/>
    </source>
</evidence>
<keyword evidence="4" id="KW-1185">Reference proteome</keyword>
<protein>
    <submittedName>
        <fullName evidence="3">Uncharacterized protein</fullName>
    </submittedName>
</protein>
<dbReference type="HOGENOM" id="CLU_504931_0_0_2"/>
<feature type="coiled-coil region" evidence="1">
    <location>
        <begin position="473"/>
        <end position="521"/>
    </location>
</feature>
<feature type="coiled-coil region" evidence="1">
    <location>
        <begin position="403"/>
        <end position="437"/>
    </location>
</feature>
<evidence type="ECO:0000256" key="2">
    <source>
        <dbReference type="SAM" id="Phobius"/>
    </source>
</evidence>
<gene>
    <name evidence="3" type="ordered locus">Tpen_0614</name>
</gene>
<name>A1RXT8_THEPD</name>
<keyword evidence="2" id="KW-0812">Transmembrane</keyword>
<dbReference type="STRING" id="368408.Tpen_0614"/>
<dbReference type="EnsemblBacteria" id="ABL78018">
    <property type="protein sequence ID" value="ABL78018"/>
    <property type="gene ID" value="Tpen_0614"/>
</dbReference>
<evidence type="ECO:0000313" key="4">
    <source>
        <dbReference type="Proteomes" id="UP000000641"/>
    </source>
</evidence>
<keyword evidence="2" id="KW-1133">Transmembrane helix</keyword>
<sequence length="532" mass="58595">MGSGLPRAVTALTLVMLLAFTSMATGEATVALATASVSGRVEYGYALVFVNLDLKQPVNSLRFNLSKYKDYLVLAVARAGNAVVKANVDGDFAVFVFPAPYSKVNVTFVFDSLSVEDGTVKVLFPVPLSPAGFICNVTGRIFLPQVTGIKTSYGNVAGTGVSYNRTVLPATLDLVAGNASSTSLQLYKVTYLQRQILIEDGKAVFNDTITVRSLSDAWVEALGFNLPKNAALEGVYWGFGKVPSRYISTYSGNASTLVMYSLLSSLQSRGQETTFSVVYSMKFNNSVPAFMGLGFLVKNYSVSICLRGLARIDGNVLAESVEGDVHCYFLKPVGPLFLSDTYQPVQVSATFASKSAGVPLGVYLLAVLVLLLVMGAVYYSSRRRISEAKAEALEKSLSQRRGLEELERILVSRERALEELVEQLRDLRGRKAGITKVTSVLRLMEQRNREYDKLLRDALKGLEGDWSKIFSELDEFARMVEEKIRELEKIERAYRSGRLAKKEYVESAEKIEEEILSLAREFTRRVTRLLSA</sequence>